<reference evidence="1" key="1">
    <citation type="submission" date="2022-03" db="EMBL/GenBank/DDBJ databases">
        <authorList>
            <person name="Tunstrom K."/>
        </authorList>
    </citation>
    <scope>NUCLEOTIDE SEQUENCE</scope>
</reference>
<evidence type="ECO:0008006" key="3">
    <source>
        <dbReference type="Google" id="ProtNLM"/>
    </source>
</evidence>
<accession>A0AAU9UUK6</accession>
<evidence type="ECO:0000313" key="2">
    <source>
        <dbReference type="Proteomes" id="UP001153954"/>
    </source>
</evidence>
<name>A0AAU9UUK6_EUPED</name>
<gene>
    <name evidence="1" type="ORF">EEDITHA_LOCUS15358</name>
</gene>
<dbReference type="Proteomes" id="UP001153954">
    <property type="component" value="Unassembled WGS sequence"/>
</dbReference>
<sequence length="445" mass="49954">MALDTVKCANCNIVINELLAFIQNKADVMDEVSLTQICCESFGDSDIAAAKKLLFDAVPNSKRKLRKCKGKNVRDIDDIICLLKLTDPEVVPIFVARDLQKLPPISFDHVDATKLLKDILILQSDIKVLKSNYATATQLSELRNEIENLKSASAVYNNYDFINRKRGAFMANLENFDSGPMALQQQLNLESKDTSLKSMSHLKNSSVHCFEHVGTQKSFISTPEKTVTDDAGRSGHTHATENISACNIVSLAQPNASNESEPVFAVLTSEQCKTPTTRSSLMNSNVNTKLSVESQSNKCKSIAEVLKASNECKEIVGEKWNVISRKKRNKQLSSGQRGKAYVGPEGKFKAADIKVPLFISYVSKNTDERDIIQYIKESAQEDVTLFKINRKTEKSYNSFKLYVPTRKLDLFLSTNFWPDGITFRRFMNETYRRKTGISEQTSLQQ</sequence>
<keyword evidence="2" id="KW-1185">Reference proteome</keyword>
<dbReference type="AlphaFoldDB" id="A0AAU9UUK6"/>
<evidence type="ECO:0000313" key="1">
    <source>
        <dbReference type="EMBL" id="CAH2100505.1"/>
    </source>
</evidence>
<proteinExistence type="predicted"/>
<organism evidence="1 2">
    <name type="scientific">Euphydryas editha</name>
    <name type="common">Edith's checkerspot</name>
    <dbReference type="NCBI Taxonomy" id="104508"/>
    <lineage>
        <taxon>Eukaryota</taxon>
        <taxon>Metazoa</taxon>
        <taxon>Ecdysozoa</taxon>
        <taxon>Arthropoda</taxon>
        <taxon>Hexapoda</taxon>
        <taxon>Insecta</taxon>
        <taxon>Pterygota</taxon>
        <taxon>Neoptera</taxon>
        <taxon>Endopterygota</taxon>
        <taxon>Lepidoptera</taxon>
        <taxon>Glossata</taxon>
        <taxon>Ditrysia</taxon>
        <taxon>Papilionoidea</taxon>
        <taxon>Nymphalidae</taxon>
        <taxon>Nymphalinae</taxon>
        <taxon>Euphydryas</taxon>
    </lineage>
</organism>
<dbReference type="EMBL" id="CAKOGL010000022">
    <property type="protein sequence ID" value="CAH2100505.1"/>
    <property type="molecule type" value="Genomic_DNA"/>
</dbReference>
<comment type="caution">
    <text evidence="1">The sequence shown here is derived from an EMBL/GenBank/DDBJ whole genome shotgun (WGS) entry which is preliminary data.</text>
</comment>
<protein>
    <recommendedName>
        <fullName evidence="3">Mutant cadherin</fullName>
    </recommendedName>
</protein>